<protein>
    <submittedName>
        <fullName evidence="2">Uncharacterized protein</fullName>
    </submittedName>
</protein>
<evidence type="ECO:0000313" key="2">
    <source>
        <dbReference type="EMBL" id="GBM21867.1"/>
    </source>
</evidence>
<dbReference type="EMBL" id="BGPR01000468">
    <property type="protein sequence ID" value="GBM21867.1"/>
    <property type="molecule type" value="Genomic_DNA"/>
</dbReference>
<comment type="caution">
    <text evidence="2">The sequence shown here is derived from an EMBL/GenBank/DDBJ whole genome shotgun (WGS) entry which is preliminary data.</text>
</comment>
<proteinExistence type="predicted"/>
<accession>A0A4Y2DZQ2</accession>
<gene>
    <name evidence="2" type="ORF">AVEN_32855_1</name>
</gene>
<evidence type="ECO:0000313" key="3">
    <source>
        <dbReference type="Proteomes" id="UP000499080"/>
    </source>
</evidence>
<keyword evidence="3" id="KW-1185">Reference proteome</keyword>
<evidence type="ECO:0000256" key="1">
    <source>
        <dbReference type="SAM" id="MobiDB-lite"/>
    </source>
</evidence>
<dbReference type="AlphaFoldDB" id="A0A4Y2DZQ2"/>
<reference evidence="2 3" key="1">
    <citation type="journal article" date="2019" name="Sci. Rep.">
        <title>Orb-weaving spider Araneus ventricosus genome elucidates the spidroin gene catalogue.</title>
        <authorList>
            <person name="Kono N."/>
            <person name="Nakamura H."/>
            <person name="Ohtoshi R."/>
            <person name="Moran D.A.P."/>
            <person name="Shinohara A."/>
            <person name="Yoshida Y."/>
            <person name="Fujiwara M."/>
            <person name="Mori M."/>
            <person name="Tomita M."/>
            <person name="Arakawa K."/>
        </authorList>
    </citation>
    <scope>NUCLEOTIDE SEQUENCE [LARGE SCALE GENOMIC DNA]</scope>
</reference>
<dbReference type="Proteomes" id="UP000499080">
    <property type="component" value="Unassembled WGS sequence"/>
</dbReference>
<name>A0A4Y2DZQ2_ARAVE</name>
<organism evidence="2 3">
    <name type="scientific">Araneus ventricosus</name>
    <name type="common">Orbweaver spider</name>
    <name type="synonym">Epeira ventricosa</name>
    <dbReference type="NCBI Taxonomy" id="182803"/>
    <lineage>
        <taxon>Eukaryota</taxon>
        <taxon>Metazoa</taxon>
        <taxon>Ecdysozoa</taxon>
        <taxon>Arthropoda</taxon>
        <taxon>Chelicerata</taxon>
        <taxon>Arachnida</taxon>
        <taxon>Araneae</taxon>
        <taxon>Araneomorphae</taxon>
        <taxon>Entelegynae</taxon>
        <taxon>Araneoidea</taxon>
        <taxon>Araneidae</taxon>
        <taxon>Araneus</taxon>
    </lineage>
</organism>
<sequence length="89" mass="10438">MASKLLKRILKGFSSFFKPAQTKQPSVMPEPGKLDDDMEGPNQVNWELAAARWYPEMMHYCMEREKFVRDNKIRIDFGEPPIPSFEYPV</sequence>
<feature type="region of interest" description="Disordered" evidence="1">
    <location>
        <begin position="21"/>
        <end position="41"/>
    </location>
</feature>